<sequence>MSIYNSNTEQHGVSSQCTVLHVDDDPDMLELSSDWADVHDEITWLTASDPDTGEELLSTRDIDCLVSDSFRTADGEPFVTHAADTFPDLPVVLFTSMDHDALDPEIRTSSVQYVKKSSGDPFDTLFDHVLSLADVSSSPQTAAVAPRAATRTEGRDGLQTAEHWVPIATFQPSETADLATVIVSAVEDYTDRDAAAFPPLYEHVDADALATLCYRSSGGPRDDVQVRFFYADHELAVTSDGLVLVRSD</sequence>
<evidence type="ECO:0000313" key="2">
    <source>
        <dbReference type="EMBL" id="RMB12899.1"/>
    </source>
</evidence>
<comment type="caution">
    <text evidence="2">The sequence shown here is derived from an EMBL/GenBank/DDBJ whole genome shotgun (WGS) entry which is preliminary data.</text>
</comment>
<organism evidence="2 3">
    <name type="scientific">Haloplanus aerogenes</name>
    <dbReference type="NCBI Taxonomy" id="660522"/>
    <lineage>
        <taxon>Archaea</taxon>
        <taxon>Methanobacteriati</taxon>
        <taxon>Methanobacteriota</taxon>
        <taxon>Stenosarchaea group</taxon>
        <taxon>Halobacteria</taxon>
        <taxon>Halobacteriales</taxon>
        <taxon>Haloferacaceae</taxon>
        <taxon>Haloplanus</taxon>
    </lineage>
</organism>
<name>A0A3M0CZ90_9EURY</name>
<dbReference type="Proteomes" id="UP000277326">
    <property type="component" value="Unassembled WGS sequence"/>
</dbReference>
<dbReference type="Gene3D" id="3.40.50.2300">
    <property type="match status" value="1"/>
</dbReference>
<dbReference type="AlphaFoldDB" id="A0A3M0CZ90"/>
<gene>
    <name evidence="2" type="ORF">ATH50_3055</name>
</gene>
<evidence type="ECO:0000313" key="3">
    <source>
        <dbReference type="Proteomes" id="UP000277326"/>
    </source>
</evidence>
<protein>
    <recommendedName>
        <fullName evidence="1">Halobacterial output domain-containing protein</fullName>
    </recommendedName>
</protein>
<dbReference type="EMBL" id="REFS01000006">
    <property type="protein sequence ID" value="RMB12899.1"/>
    <property type="molecule type" value="Genomic_DNA"/>
</dbReference>
<dbReference type="Pfam" id="PF18545">
    <property type="entry name" value="HalOD1"/>
    <property type="match status" value="1"/>
</dbReference>
<accession>A0A3M0CZ90</accession>
<dbReference type="InterPro" id="IPR011006">
    <property type="entry name" value="CheY-like_superfamily"/>
</dbReference>
<evidence type="ECO:0000259" key="1">
    <source>
        <dbReference type="Pfam" id="PF18545"/>
    </source>
</evidence>
<dbReference type="SUPFAM" id="SSF52172">
    <property type="entry name" value="CheY-like"/>
    <property type="match status" value="1"/>
</dbReference>
<dbReference type="InterPro" id="IPR040624">
    <property type="entry name" value="HalOD1"/>
</dbReference>
<proteinExistence type="predicted"/>
<feature type="domain" description="Halobacterial output" evidence="1">
    <location>
        <begin position="176"/>
        <end position="246"/>
    </location>
</feature>
<reference evidence="2 3" key="1">
    <citation type="journal article" date="2015" name="Stand. Genomic Sci.">
        <title>Genomic Encyclopedia of Bacterial and Archaeal Type Strains, Phase III: the genomes of soil and plant-associated and newly described type strains.</title>
        <authorList>
            <person name="Whitman W.B."/>
            <person name="Woyke T."/>
            <person name="Klenk H.P."/>
            <person name="Zhou Y."/>
            <person name="Lilburn T.G."/>
            <person name="Beck B.J."/>
            <person name="De Vos P."/>
            <person name="Vandamme P."/>
            <person name="Eisen J.A."/>
            <person name="Garrity G."/>
            <person name="Hugenholtz P."/>
            <person name="Kyrpides N.C."/>
        </authorList>
    </citation>
    <scope>NUCLEOTIDE SEQUENCE [LARGE SCALE GENOMIC DNA]</scope>
    <source>
        <strain evidence="2 3">CGMCC 1.10124</strain>
    </source>
</reference>